<proteinExistence type="predicted"/>
<evidence type="ECO:0000256" key="5">
    <source>
        <dbReference type="SAM" id="Phobius"/>
    </source>
</evidence>
<keyword evidence="2 5" id="KW-0812">Transmembrane</keyword>
<evidence type="ECO:0000313" key="7">
    <source>
        <dbReference type="Proteomes" id="UP000050381"/>
    </source>
</evidence>
<evidence type="ECO:0000313" key="6">
    <source>
        <dbReference type="EMBL" id="KPW97564.1"/>
    </source>
</evidence>
<keyword evidence="3 5" id="KW-1133">Transmembrane helix</keyword>
<dbReference type="Pfam" id="PF09685">
    <property type="entry name" value="MamF_MmsF"/>
    <property type="match status" value="1"/>
</dbReference>
<dbReference type="Proteomes" id="UP000050381">
    <property type="component" value="Unassembled WGS sequence"/>
</dbReference>
<dbReference type="EMBL" id="LJQD01000167">
    <property type="protein sequence ID" value="KPW97564.1"/>
    <property type="molecule type" value="Genomic_DNA"/>
</dbReference>
<comment type="caution">
    <text evidence="6">The sequence shown here is derived from an EMBL/GenBank/DDBJ whole genome shotgun (WGS) entry which is preliminary data.</text>
</comment>
<comment type="subcellular location">
    <subcellularLocation>
        <location evidence="1">Membrane</location>
        <topology evidence="1">Multi-pass membrane protein</topology>
    </subcellularLocation>
</comment>
<dbReference type="PATRIC" id="fig|264450.4.peg.4476"/>
<evidence type="ECO:0008006" key="8">
    <source>
        <dbReference type="Google" id="ProtNLM"/>
    </source>
</evidence>
<evidence type="ECO:0000256" key="4">
    <source>
        <dbReference type="ARBA" id="ARBA00023136"/>
    </source>
</evidence>
<organism evidence="6 7">
    <name type="scientific">Pseudomonas syringae pv. castaneae</name>
    <dbReference type="NCBI Taxonomy" id="264450"/>
    <lineage>
        <taxon>Bacteria</taxon>
        <taxon>Pseudomonadati</taxon>
        <taxon>Pseudomonadota</taxon>
        <taxon>Gammaproteobacteria</taxon>
        <taxon>Pseudomonadales</taxon>
        <taxon>Pseudomonadaceae</taxon>
        <taxon>Pseudomonas</taxon>
        <taxon>Pseudomonas syringae</taxon>
    </lineage>
</organism>
<reference evidence="6 7" key="1">
    <citation type="submission" date="2015-09" db="EMBL/GenBank/DDBJ databases">
        <title>Genome announcement of multiple Pseudomonas syringae strains.</title>
        <authorList>
            <person name="Thakur S."/>
            <person name="Wang P.W."/>
            <person name="Gong Y."/>
            <person name="Weir B.S."/>
            <person name="Guttman D.S."/>
        </authorList>
    </citation>
    <scope>NUCLEOTIDE SEQUENCE [LARGE SCALE GENOMIC DNA]</scope>
    <source>
        <strain evidence="6 7">ICMP9419</strain>
    </source>
</reference>
<keyword evidence="4 5" id="KW-0472">Membrane</keyword>
<gene>
    <name evidence="6" type="ORF">ALO79_03733</name>
</gene>
<sequence>MINKERLMMNDSPQPLYKPSREARQWAMFCHLSALIGLVFPFGNLLAPLILWQMKRETDPFIDSQGKEALNFQITAAIAGLICIMLMFVVIGIALFMLVCLGAFILTVIAGVKANSGLEYRYPFTWRLLK</sequence>
<feature type="transmembrane region" description="Helical" evidence="5">
    <location>
        <begin position="72"/>
        <end position="105"/>
    </location>
</feature>
<protein>
    <recommendedName>
        <fullName evidence="8">Orotate phosphoribosyltransferase</fullName>
    </recommendedName>
</protein>
<dbReference type="InterPro" id="IPR019109">
    <property type="entry name" value="MamF_MmsF"/>
</dbReference>
<accession>A0A0P9PE69</accession>
<evidence type="ECO:0000256" key="2">
    <source>
        <dbReference type="ARBA" id="ARBA00022692"/>
    </source>
</evidence>
<feature type="transmembrane region" description="Helical" evidence="5">
    <location>
        <begin position="26"/>
        <end position="52"/>
    </location>
</feature>
<evidence type="ECO:0000256" key="1">
    <source>
        <dbReference type="ARBA" id="ARBA00004141"/>
    </source>
</evidence>
<dbReference type="AlphaFoldDB" id="A0A0P9PE69"/>
<name>A0A0P9PE69_PSESX</name>
<evidence type="ECO:0000256" key="3">
    <source>
        <dbReference type="ARBA" id="ARBA00022989"/>
    </source>
</evidence>